<evidence type="ECO:0000313" key="2">
    <source>
        <dbReference type="Proteomes" id="UP000641625"/>
    </source>
</evidence>
<gene>
    <name evidence="1" type="ORF">GOC77_14000</name>
</gene>
<accession>A0A847UP50</accession>
<comment type="caution">
    <text evidence="1">The sequence shown here is derived from an EMBL/GenBank/DDBJ whole genome shotgun (WGS) entry which is preliminary data.</text>
</comment>
<reference evidence="1" key="1">
    <citation type="submission" date="2019-12" db="EMBL/GenBank/DDBJ databases">
        <title>Whole genome sequencing of Haloarcula argentinensis strain pws5.</title>
        <authorList>
            <person name="Verma D.K."/>
            <person name="Gopal K."/>
            <person name="Prasad E.S."/>
        </authorList>
    </citation>
    <scope>NUCLEOTIDE SEQUENCE</scope>
    <source>
        <strain evidence="1">Pws5</strain>
    </source>
</reference>
<dbReference type="EMBL" id="WOWA01000007">
    <property type="protein sequence ID" value="NLV14376.1"/>
    <property type="molecule type" value="Genomic_DNA"/>
</dbReference>
<dbReference type="Proteomes" id="UP000641625">
    <property type="component" value="Unassembled WGS sequence"/>
</dbReference>
<protein>
    <submittedName>
        <fullName evidence="1">Uncharacterized protein</fullName>
    </submittedName>
</protein>
<dbReference type="AlphaFoldDB" id="A0A847UP50"/>
<dbReference type="RefSeq" id="WP_170097801.1">
    <property type="nucleotide sequence ID" value="NZ_WOWA01000007.1"/>
</dbReference>
<sequence length="84" mass="8941">MSNCTAEAREKVRRAARTLAVTHETAAVDVLPPSESQYDRWTLDAALCDTAGIPPAVLRELALVGLTLRPKPSQADAEIVVATA</sequence>
<name>A0A847UP50_HALAR</name>
<organism evidence="1 2">
    <name type="scientific">Haloarcula argentinensis</name>
    <dbReference type="NCBI Taxonomy" id="43776"/>
    <lineage>
        <taxon>Archaea</taxon>
        <taxon>Methanobacteriati</taxon>
        <taxon>Methanobacteriota</taxon>
        <taxon>Stenosarchaea group</taxon>
        <taxon>Halobacteria</taxon>
        <taxon>Halobacteriales</taxon>
        <taxon>Haloarculaceae</taxon>
        <taxon>Haloarcula</taxon>
    </lineage>
</organism>
<proteinExistence type="predicted"/>
<evidence type="ECO:0000313" key="1">
    <source>
        <dbReference type="EMBL" id="NLV14376.1"/>
    </source>
</evidence>